<accession>A0A921NPK3</accession>
<gene>
    <name evidence="1" type="ORF">PMES_03215</name>
</gene>
<dbReference type="RefSeq" id="WP_159966705.1">
    <property type="nucleotide sequence ID" value="NZ_APKE01000046.1"/>
</dbReference>
<protein>
    <submittedName>
        <fullName evidence="1">Uncharacterized protein</fullName>
    </submittedName>
</protein>
<comment type="caution">
    <text evidence="1">The sequence shown here is derived from an EMBL/GenBank/DDBJ whole genome shotgun (WGS) entry which is preliminary data.</text>
</comment>
<evidence type="ECO:0000313" key="2">
    <source>
        <dbReference type="Proteomes" id="UP000698242"/>
    </source>
</evidence>
<keyword evidence="2" id="KW-1185">Reference proteome</keyword>
<proteinExistence type="predicted"/>
<sequence length="290" mass="32084">MEIAFHIGAHCTDEDRLLKSLGRNRDQLAGFGIVAPPAGRYRALLRDIATRLRGARANEEMQDALLETILEGADPERLILSNKNFLSAPGQSIAGGRLYHKTHKAAWLRALFPDHPVSFHLAIANPATFVPDLYSQASVQSDLMAFVDGDPAGLSWSDMIARLREACPDAPVTVWCHEDAPLIWPAVLCALTGLPDGLPLNGELDMLRPIMSQEGMGRLRRYMRNRPPKSTEMQRRVAAAFLDKYGIDEEIEVELDLPGWTAQLVAQLTEDYDRDVERIAAMPGVTVLGH</sequence>
<name>A0A921NPK3_9RHOB</name>
<organism evidence="1 2">
    <name type="scientific">Profundibacterium mesophilum KAUST100406-0324</name>
    <dbReference type="NCBI Taxonomy" id="1037889"/>
    <lineage>
        <taxon>Bacteria</taxon>
        <taxon>Pseudomonadati</taxon>
        <taxon>Pseudomonadota</taxon>
        <taxon>Alphaproteobacteria</taxon>
        <taxon>Rhodobacterales</taxon>
        <taxon>Roseobacteraceae</taxon>
        <taxon>Profundibacterium</taxon>
    </lineage>
</organism>
<reference evidence="1" key="1">
    <citation type="submission" date="2013-03" db="EMBL/GenBank/DDBJ databases">
        <title>Genome Sequence of the Profundibacterium mesophilum strain KAUST100406-0324T from Red Sea, a novel genus in the family Rhodobacteraceae.</title>
        <authorList>
            <person name="Essack M."/>
            <person name="Alam I."/>
            <person name="Lafi F."/>
            <person name="Alawi W."/>
            <person name="Kamanu F."/>
            <person name="Al-Suwailem A."/>
            <person name="Lee O.O."/>
            <person name="Xu Y."/>
            <person name="Bajic V."/>
            <person name="Qian P.-Y."/>
            <person name="Archer J."/>
        </authorList>
    </citation>
    <scope>NUCLEOTIDE SEQUENCE</scope>
    <source>
        <strain evidence="1">KAUST100406-0324</strain>
    </source>
</reference>
<dbReference type="Proteomes" id="UP000698242">
    <property type="component" value="Unassembled WGS sequence"/>
</dbReference>
<dbReference type="AlphaFoldDB" id="A0A921NPK3"/>
<evidence type="ECO:0000313" key="1">
    <source>
        <dbReference type="EMBL" id="KAF0674477.1"/>
    </source>
</evidence>
<dbReference type="EMBL" id="APKE01000046">
    <property type="protein sequence ID" value="KAF0674477.1"/>
    <property type="molecule type" value="Genomic_DNA"/>
</dbReference>
<dbReference type="OrthoDB" id="7816979at2"/>